<evidence type="ECO:0008006" key="4">
    <source>
        <dbReference type="Google" id="ProtNLM"/>
    </source>
</evidence>
<keyword evidence="1" id="KW-0732">Signal</keyword>
<dbReference type="SUPFAM" id="SSF63829">
    <property type="entry name" value="Calcium-dependent phosphotriesterase"/>
    <property type="match status" value="1"/>
</dbReference>
<sequence length="654" mass="65146">MKLSKVTFLALSGALLPAILGGCADDGTITTKTTTPLLGAQISGKVMAGSTPVAGAHVYLFAAGTGGYGTTSTSLLSTGQSGVTADSNANGYVTAGSDGSYALAGDYNCPTATSQIYLVATGGNPGQATGTNNTGITFVAGLGSCAPLSNNTVRATAVINEMTTVATAYALAQFTTNAQQIASGTVTTGITNAFNLIPVLVTLSTGASNASTGSSIGAIPQTAMASLANLLNTCASTSGATSTACAALFAAATPAGVTAPSNTFQAALNLAHYPGNQVAALYTLSKNASAYTSALAAQPNDWTLSIAYTTTTVPGISTPQQVAIDASGNAWIVNYNSNALVEISPIGSPVSPLTGPGGYSGPVNNATRLAIDLSGNVWTIDGQSDISEFSSTGSVVQTQVVQNIPSPSSIAVDPSNNIWIANKYTANNLFELSNAAKVISPATGYATSCLQYTNAVAIDTSSNVWMGGQNSTCLAEFDKSGNVLSGTAGFNGGGMAYNTYGGIAFDHSGNVWVPSTNGALSVNKAGVISEFTSTGTAITSSAGYTSGGIFNPTGLAIDGIGNVWVTNGDSTSPPTTTKARLSVISSVGAGVSPTTGYMQGTLGALPYAPAIDPSGNVWIPESTTSTVYQVIGAAAPVVTPLAAAVKNNQLGVRP</sequence>
<dbReference type="Gene3D" id="2.120.10.30">
    <property type="entry name" value="TolB, C-terminal domain"/>
    <property type="match status" value="1"/>
</dbReference>
<dbReference type="Gene3D" id="2.40.10.500">
    <property type="match status" value="1"/>
</dbReference>
<dbReference type="InterPro" id="IPR050952">
    <property type="entry name" value="TRIM-NHL_E3_ligases"/>
</dbReference>
<dbReference type="EMBL" id="JBHSWI010000001">
    <property type="protein sequence ID" value="MFC6644396.1"/>
    <property type="molecule type" value="Genomic_DNA"/>
</dbReference>
<dbReference type="Proteomes" id="UP001596391">
    <property type="component" value="Unassembled WGS sequence"/>
</dbReference>
<proteinExistence type="predicted"/>
<accession>A0ABW1Z6U9</accession>
<feature type="chain" id="PRO_5045221200" description="NHL repeat containing protein" evidence="1">
    <location>
        <begin position="25"/>
        <end position="654"/>
    </location>
</feature>
<dbReference type="InterPro" id="IPR011042">
    <property type="entry name" value="6-blade_b-propeller_TolB-like"/>
</dbReference>
<protein>
    <recommendedName>
        <fullName evidence="4">NHL repeat containing protein</fullName>
    </recommendedName>
</protein>
<dbReference type="RefSeq" id="WP_263372330.1">
    <property type="nucleotide sequence ID" value="NZ_JAGSYD010000004.1"/>
</dbReference>
<dbReference type="PROSITE" id="PS51257">
    <property type="entry name" value="PROKAR_LIPOPROTEIN"/>
    <property type="match status" value="1"/>
</dbReference>
<reference evidence="3" key="1">
    <citation type="journal article" date="2019" name="Int. J. Syst. Evol. Microbiol.">
        <title>The Global Catalogue of Microorganisms (GCM) 10K type strain sequencing project: providing services to taxonomists for standard genome sequencing and annotation.</title>
        <authorList>
            <consortium name="The Broad Institute Genomics Platform"/>
            <consortium name="The Broad Institute Genome Sequencing Center for Infectious Disease"/>
            <person name="Wu L."/>
            <person name="Ma J."/>
        </authorList>
    </citation>
    <scope>NUCLEOTIDE SEQUENCE [LARGE SCALE GENOMIC DNA]</scope>
    <source>
        <strain evidence="3">CGMCC 1.16026</strain>
    </source>
</reference>
<evidence type="ECO:0000313" key="3">
    <source>
        <dbReference type="Proteomes" id="UP001596391"/>
    </source>
</evidence>
<feature type="signal peptide" evidence="1">
    <location>
        <begin position="1"/>
        <end position="24"/>
    </location>
</feature>
<gene>
    <name evidence="2" type="ORF">ACFQBQ_02065</name>
</gene>
<dbReference type="PANTHER" id="PTHR24104">
    <property type="entry name" value="E3 UBIQUITIN-PROTEIN LIGASE NHLRC1-RELATED"/>
    <property type="match status" value="1"/>
</dbReference>
<evidence type="ECO:0000256" key="1">
    <source>
        <dbReference type="SAM" id="SignalP"/>
    </source>
</evidence>
<name>A0ABW1Z6U9_9BACT</name>
<dbReference type="PANTHER" id="PTHR24104:SF25">
    <property type="entry name" value="PROTEIN LIN-41"/>
    <property type="match status" value="1"/>
</dbReference>
<comment type="caution">
    <text evidence="2">The sequence shown here is derived from an EMBL/GenBank/DDBJ whole genome shotgun (WGS) entry which is preliminary data.</text>
</comment>
<evidence type="ECO:0000313" key="2">
    <source>
        <dbReference type="EMBL" id="MFC6644396.1"/>
    </source>
</evidence>
<keyword evidence="3" id="KW-1185">Reference proteome</keyword>
<organism evidence="2 3">
    <name type="scientific">Granulicella cerasi</name>
    <dbReference type="NCBI Taxonomy" id="741063"/>
    <lineage>
        <taxon>Bacteria</taxon>
        <taxon>Pseudomonadati</taxon>
        <taxon>Acidobacteriota</taxon>
        <taxon>Terriglobia</taxon>
        <taxon>Terriglobales</taxon>
        <taxon>Acidobacteriaceae</taxon>
        <taxon>Granulicella</taxon>
    </lineage>
</organism>